<dbReference type="Pfam" id="PF01636">
    <property type="entry name" value="APH"/>
    <property type="match status" value="1"/>
</dbReference>
<feature type="domain" description="Aminoglycoside phosphotransferase" evidence="3">
    <location>
        <begin position="348"/>
        <end position="541"/>
    </location>
</feature>
<evidence type="ECO:0000256" key="1">
    <source>
        <dbReference type="ARBA" id="ARBA00006007"/>
    </source>
</evidence>
<dbReference type="Proteomes" id="UP000034690">
    <property type="component" value="Unassembled WGS sequence"/>
</dbReference>
<dbReference type="AlphaFoldDB" id="A0A0G0NNJ5"/>
<comment type="caution">
    <text evidence="4">The sequence shown here is derived from an EMBL/GenBank/DDBJ whole genome shotgun (WGS) entry which is preliminary data.</text>
</comment>
<name>A0A0G0NNJ5_9BACT</name>
<accession>A0A0G0NNJ5</accession>
<evidence type="ECO:0000256" key="2">
    <source>
        <dbReference type="SAM" id="Coils"/>
    </source>
</evidence>
<dbReference type="EMBL" id="LBWQ01000001">
    <property type="protein sequence ID" value="KKR14376.1"/>
    <property type="molecule type" value="Genomic_DNA"/>
</dbReference>
<comment type="similarity">
    <text evidence="1">Belongs to the BtpA family.</text>
</comment>
<dbReference type="NCBIfam" id="TIGR00259">
    <property type="entry name" value="thylakoid_BtpA"/>
    <property type="match status" value="1"/>
</dbReference>
<dbReference type="InterPro" id="IPR002575">
    <property type="entry name" value="Aminoglycoside_PTrfase"/>
</dbReference>
<evidence type="ECO:0000259" key="3">
    <source>
        <dbReference type="Pfam" id="PF01636"/>
    </source>
</evidence>
<evidence type="ECO:0000313" key="4">
    <source>
        <dbReference type="EMBL" id="KKR14376.1"/>
    </source>
</evidence>
<dbReference type="PANTHER" id="PTHR21381">
    <property type="entry name" value="ZGC:162297"/>
    <property type="match status" value="1"/>
</dbReference>
<dbReference type="Gene3D" id="3.90.1200.10">
    <property type="match status" value="1"/>
</dbReference>
<gene>
    <name evidence="4" type="ORF">UT40_C0001G0006</name>
</gene>
<dbReference type="PANTHER" id="PTHR21381:SF3">
    <property type="entry name" value="SGC REGION PROTEIN SGCQ-RELATED"/>
    <property type="match status" value="1"/>
</dbReference>
<proteinExistence type="inferred from homology"/>
<protein>
    <recommendedName>
        <fullName evidence="3">Aminoglycoside phosphotransferase domain-containing protein</fullName>
    </recommendedName>
</protein>
<dbReference type="InterPro" id="IPR011009">
    <property type="entry name" value="Kinase-like_dom_sf"/>
</dbReference>
<evidence type="ECO:0000313" key="5">
    <source>
        <dbReference type="Proteomes" id="UP000034690"/>
    </source>
</evidence>
<dbReference type="SUPFAM" id="SSF51366">
    <property type="entry name" value="Ribulose-phoshate binding barrel"/>
    <property type="match status" value="1"/>
</dbReference>
<reference evidence="4 5" key="1">
    <citation type="journal article" date="2015" name="Nature">
        <title>rRNA introns, odd ribosomes, and small enigmatic genomes across a large radiation of phyla.</title>
        <authorList>
            <person name="Brown C.T."/>
            <person name="Hug L.A."/>
            <person name="Thomas B.C."/>
            <person name="Sharon I."/>
            <person name="Castelle C.J."/>
            <person name="Singh A."/>
            <person name="Wilkins M.J."/>
            <person name="Williams K.H."/>
            <person name="Banfield J.F."/>
        </authorList>
    </citation>
    <scope>NUCLEOTIDE SEQUENCE [LARGE SCALE GENOMIC DNA]</scope>
</reference>
<feature type="coiled-coil region" evidence="2">
    <location>
        <begin position="245"/>
        <end position="272"/>
    </location>
</feature>
<keyword evidence="2" id="KW-0175">Coiled coil</keyword>
<organism evidence="4 5">
    <name type="scientific">Candidatus Woesebacteria bacterium GW2011_GWA1_39_21b</name>
    <dbReference type="NCBI Taxonomy" id="1618551"/>
    <lineage>
        <taxon>Bacteria</taxon>
        <taxon>Candidatus Woeseibacteriota</taxon>
    </lineage>
</organism>
<dbReference type="SUPFAM" id="SSF56112">
    <property type="entry name" value="Protein kinase-like (PK-like)"/>
    <property type="match status" value="1"/>
</dbReference>
<dbReference type="InterPro" id="IPR005137">
    <property type="entry name" value="BtpA"/>
</dbReference>
<sequence>MFTDIFPRKKPIIGVVRLLPLLGYKDYPGIEKITEAALSDIQKLEKASFDAALVDNHTHPHVVKSTLEMTASFAVIMHQLVEKSKIPIGVQFLIDDPAASLSIAKVSGASFIRTDFFVDKVKTEYGVMKPEAKQIVSYREKIFAENILILADVQVKHAEMLDKKKSISTSVNQAFSAGADAVIVTGSWTGIAPELEKLTKAKKVAGKNPVLIGSGLNIENSKELLKISDGALVGTAIRNESRISFPKAKKLIEQLKKNLKEEKMANNELEGFRLIDLQSFLDFEEMKKFWEEKGISGVHFGISGHMNLTWYGQKDGEEVVCQFGPSLQPYQGSDLQGKESYGYFHPEKYVRAKEVCKTAKGAGIPCPDINEAGYESSLTRAWCITQKANGENLDNYWGEMEEVGKLKVLHEFGGFLGKLHSIPTNAHTIQPADWYKTRFDQISHNLQILGIYQHEELSVIKAVVLPPLIKNWLPSKFTLTHGDPLQKNIFIDTEKAKITDVIDWETAGIGNPWADAVLGAWWMSGECGGSEKEYEAFINGYNHGLSDKMLLLDINAAKRMNPYLDVLWYLNILWVRSLVGDNSQTERRKGMVEKILNELN</sequence>
<dbReference type="InterPro" id="IPR011060">
    <property type="entry name" value="RibuloseP-bd_barrel"/>
</dbReference>
<dbReference type="Pfam" id="PF03437">
    <property type="entry name" value="BtpA"/>
    <property type="match status" value="1"/>
</dbReference>